<evidence type="ECO:0000313" key="7">
    <source>
        <dbReference type="EMBL" id="KAJ5160854.1"/>
    </source>
</evidence>
<dbReference type="PANTHER" id="PTHR24409">
    <property type="entry name" value="ZINC FINGER PROTEIN 142"/>
    <property type="match status" value="1"/>
</dbReference>
<proteinExistence type="predicted"/>
<comment type="caution">
    <text evidence="7">The sequence shown here is derived from an EMBL/GenBank/DDBJ whole genome shotgun (WGS) entry which is preliminary data.</text>
</comment>
<dbReference type="GO" id="GO:0008270">
    <property type="term" value="F:zinc ion binding"/>
    <property type="evidence" value="ECO:0007669"/>
    <property type="project" value="UniProtKB-KW"/>
</dbReference>
<gene>
    <name evidence="7" type="ORF">N7482_007858</name>
</gene>
<dbReference type="GeneID" id="81429158"/>
<dbReference type="OrthoDB" id="6077919at2759"/>
<dbReference type="RefSeq" id="XP_056542411.1">
    <property type="nucleotide sequence ID" value="XM_056689982.1"/>
</dbReference>
<organism evidence="7 8">
    <name type="scientific">Penicillium canariense</name>
    <dbReference type="NCBI Taxonomy" id="189055"/>
    <lineage>
        <taxon>Eukaryota</taxon>
        <taxon>Fungi</taxon>
        <taxon>Dikarya</taxon>
        <taxon>Ascomycota</taxon>
        <taxon>Pezizomycotina</taxon>
        <taxon>Eurotiomycetes</taxon>
        <taxon>Eurotiomycetidae</taxon>
        <taxon>Eurotiales</taxon>
        <taxon>Aspergillaceae</taxon>
        <taxon>Penicillium</taxon>
    </lineage>
</organism>
<keyword evidence="8" id="KW-1185">Reference proteome</keyword>
<dbReference type="GO" id="GO:0000977">
    <property type="term" value="F:RNA polymerase II transcription regulatory region sequence-specific DNA binding"/>
    <property type="evidence" value="ECO:0007669"/>
    <property type="project" value="TreeGrafter"/>
</dbReference>
<dbReference type="InterPro" id="IPR013087">
    <property type="entry name" value="Znf_C2H2_type"/>
</dbReference>
<dbReference type="Gene3D" id="3.30.160.60">
    <property type="entry name" value="Classic Zinc Finger"/>
    <property type="match status" value="3"/>
</dbReference>
<dbReference type="PANTHER" id="PTHR24409:SF295">
    <property type="entry name" value="AZ2-RELATED"/>
    <property type="match status" value="1"/>
</dbReference>
<feature type="domain" description="C2H2-type" evidence="6">
    <location>
        <begin position="84"/>
        <end position="113"/>
    </location>
</feature>
<dbReference type="EMBL" id="JAPQKN010000004">
    <property type="protein sequence ID" value="KAJ5160854.1"/>
    <property type="molecule type" value="Genomic_DNA"/>
</dbReference>
<dbReference type="GO" id="GO:0000981">
    <property type="term" value="F:DNA-binding transcription factor activity, RNA polymerase II-specific"/>
    <property type="evidence" value="ECO:0007669"/>
    <property type="project" value="TreeGrafter"/>
</dbReference>
<reference evidence="7" key="1">
    <citation type="submission" date="2022-11" db="EMBL/GenBank/DDBJ databases">
        <authorList>
            <person name="Petersen C."/>
        </authorList>
    </citation>
    <scope>NUCLEOTIDE SEQUENCE</scope>
    <source>
        <strain evidence="7">IBT 26290</strain>
    </source>
</reference>
<dbReference type="PROSITE" id="PS00028">
    <property type="entry name" value="ZINC_FINGER_C2H2_1"/>
    <property type="match status" value="5"/>
</dbReference>
<name>A0A9W9HYX3_9EURO</name>
<evidence type="ECO:0000256" key="3">
    <source>
        <dbReference type="ARBA" id="ARBA00022771"/>
    </source>
</evidence>
<dbReference type="Proteomes" id="UP001149163">
    <property type="component" value="Unassembled WGS sequence"/>
</dbReference>
<evidence type="ECO:0000256" key="2">
    <source>
        <dbReference type="ARBA" id="ARBA00022737"/>
    </source>
</evidence>
<protein>
    <recommendedName>
        <fullName evidence="6">C2H2-type domain-containing protein</fullName>
    </recommendedName>
</protein>
<evidence type="ECO:0000256" key="5">
    <source>
        <dbReference type="PROSITE-ProRule" id="PRU00042"/>
    </source>
</evidence>
<dbReference type="InterPro" id="IPR022755">
    <property type="entry name" value="Znf_C2H2_jaz"/>
</dbReference>
<dbReference type="PROSITE" id="PS50157">
    <property type="entry name" value="ZINC_FINGER_C2H2_2"/>
    <property type="match status" value="1"/>
</dbReference>
<evidence type="ECO:0000256" key="1">
    <source>
        <dbReference type="ARBA" id="ARBA00022723"/>
    </source>
</evidence>
<dbReference type="Pfam" id="PF12874">
    <property type="entry name" value="zf-met"/>
    <property type="match status" value="2"/>
</dbReference>
<dbReference type="SUPFAM" id="SSF57667">
    <property type="entry name" value="beta-beta-alpha zinc fingers"/>
    <property type="match status" value="2"/>
</dbReference>
<evidence type="ECO:0000259" key="6">
    <source>
        <dbReference type="PROSITE" id="PS50157"/>
    </source>
</evidence>
<dbReference type="GO" id="GO:0005634">
    <property type="term" value="C:nucleus"/>
    <property type="evidence" value="ECO:0007669"/>
    <property type="project" value="TreeGrafter"/>
</dbReference>
<sequence>MYECATCSETFYLSWDCDEHMDDYDHWAECETCDRLFRSQAACNQHMNMLGHMRPKIPCESCDRAFQTQAAANQHMDALDHWKTYCKACDRHFQNENNMRMHLRSKIHRGTDVPCPFCKAGFVTASGMAHHLETGSCPKAPKLNRETILKMARHSDQHGLITNKQIGWHDEGRVEYEATSAAWNGHHWECYLCHKQLKTVTSLNQHLNSPVHQQKVYHCPNRKNCGKEFVSLAALFNHLESESCKIMRFERVQQVQRQLTDAFLNRRLLRSF</sequence>
<evidence type="ECO:0000313" key="8">
    <source>
        <dbReference type="Proteomes" id="UP001149163"/>
    </source>
</evidence>
<dbReference type="Pfam" id="PF12171">
    <property type="entry name" value="zf-C2H2_jaz"/>
    <property type="match status" value="1"/>
</dbReference>
<keyword evidence="3 5" id="KW-0863">Zinc-finger</keyword>
<keyword evidence="2" id="KW-0677">Repeat</keyword>
<dbReference type="SMART" id="SM00355">
    <property type="entry name" value="ZnF_C2H2"/>
    <property type="match status" value="7"/>
</dbReference>
<dbReference type="AlphaFoldDB" id="A0A9W9HYX3"/>
<keyword evidence="4" id="KW-0862">Zinc</keyword>
<reference evidence="7" key="2">
    <citation type="journal article" date="2023" name="IMA Fungus">
        <title>Comparative genomic study of the Penicillium genus elucidates a diverse pangenome and 15 lateral gene transfer events.</title>
        <authorList>
            <person name="Petersen C."/>
            <person name="Sorensen T."/>
            <person name="Nielsen M.R."/>
            <person name="Sondergaard T.E."/>
            <person name="Sorensen J.L."/>
            <person name="Fitzpatrick D.A."/>
            <person name="Frisvad J.C."/>
            <person name="Nielsen K.L."/>
        </authorList>
    </citation>
    <scope>NUCLEOTIDE SEQUENCE</scope>
    <source>
        <strain evidence="7">IBT 26290</strain>
    </source>
</reference>
<keyword evidence="1" id="KW-0479">Metal-binding</keyword>
<accession>A0A9W9HYX3</accession>
<dbReference type="InterPro" id="IPR036236">
    <property type="entry name" value="Znf_C2H2_sf"/>
</dbReference>
<evidence type="ECO:0000256" key="4">
    <source>
        <dbReference type="ARBA" id="ARBA00022833"/>
    </source>
</evidence>